<name>A0A291RU41_9NOCA</name>
<evidence type="ECO:0000313" key="3">
    <source>
        <dbReference type="Proteomes" id="UP000221961"/>
    </source>
</evidence>
<protein>
    <submittedName>
        <fullName evidence="2">Uncharacterized protein</fullName>
    </submittedName>
</protein>
<evidence type="ECO:0000256" key="1">
    <source>
        <dbReference type="SAM" id="MobiDB-lite"/>
    </source>
</evidence>
<organism evidence="2 3">
    <name type="scientific">Nocardia terpenica</name>
    <dbReference type="NCBI Taxonomy" id="455432"/>
    <lineage>
        <taxon>Bacteria</taxon>
        <taxon>Bacillati</taxon>
        <taxon>Actinomycetota</taxon>
        <taxon>Actinomycetes</taxon>
        <taxon>Mycobacteriales</taxon>
        <taxon>Nocardiaceae</taxon>
        <taxon>Nocardia</taxon>
    </lineage>
</organism>
<gene>
    <name evidence="2" type="ORF">CRH09_35895</name>
</gene>
<feature type="region of interest" description="Disordered" evidence="1">
    <location>
        <begin position="52"/>
        <end position="92"/>
    </location>
</feature>
<feature type="compositionally biased region" description="Low complexity" evidence="1">
    <location>
        <begin position="77"/>
        <end position="92"/>
    </location>
</feature>
<reference evidence="2 3" key="1">
    <citation type="submission" date="2017-10" db="EMBL/GenBank/DDBJ databases">
        <title>Comparative genomics between pathogenic Norcardia.</title>
        <authorList>
            <person name="Zeng L."/>
        </authorList>
    </citation>
    <scope>NUCLEOTIDE SEQUENCE [LARGE SCALE GENOMIC DNA]</scope>
    <source>
        <strain evidence="2 3">NC_YFY_NT001</strain>
    </source>
</reference>
<dbReference type="Proteomes" id="UP000221961">
    <property type="component" value="Chromosome"/>
</dbReference>
<dbReference type="EMBL" id="CP023778">
    <property type="protein sequence ID" value="ATL70768.1"/>
    <property type="molecule type" value="Genomic_DNA"/>
</dbReference>
<proteinExistence type="predicted"/>
<dbReference type="AlphaFoldDB" id="A0A291RU41"/>
<accession>A0A291RU41</accession>
<dbReference type="KEGG" id="ntp:CRH09_35895"/>
<evidence type="ECO:0000313" key="2">
    <source>
        <dbReference type="EMBL" id="ATL70768.1"/>
    </source>
</evidence>
<sequence>MSNQDKIDALVKQLTKVQGEITAEIKQLKDKVDSGSGDLDFTALEKVVQTLDDLNPDQPTEPSKPEQPGTDEPAPEQPSTTEPEQPGTGETA</sequence>